<dbReference type="AlphaFoldDB" id="A0A4R8DW07"/>
<dbReference type="SUPFAM" id="SSF48317">
    <property type="entry name" value="Acid phosphatase/Vanadium-dependent haloperoxidase"/>
    <property type="match status" value="1"/>
</dbReference>
<evidence type="ECO:0000256" key="6">
    <source>
        <dbReference type="ARBA" id="ARBA00023136"/>
    </source>
</evidence>
<sequence length="238" mass="26159">MFAKTRPFLILFLVFIIVGAWLLATYSKADLLLAVNGHYSPFGDAVMPWWTNWGDGGAHIAIIVLLIVYARRKLGKAAAIRWGWLAFLAFALPSLLSQVLKSEFFNKEPRPVTFFASTPDVLHHVPGVELWTYNSFPSGHTITAFSIALTLLYLLAPRRVWTWSVLLFVWACSVGYSRMYLAEHFFKDVYGGAIIGVLATLAALWIGERSLPRRWRKRAAGGGVAAGSAAVAGSSAAA</sequence>
<comment type="subcellular location">
    <subcellularLocation>
        <location evidence="1">Cell membrane</location>
        <topology evidence="1">Multi-pass membrane protein</topology>
    </subcellularLocation>
</comment>
<dbReference type="Pfam" id="PF01569">
    <property type="entry name" value="PAP2"/>
    <property type="match status" value="1"/>
</dbReference>
<gene>
    <name evidence="9" type="ORF">EDB95_2706</name>
</gene>
<feature type="transmembrane region" description="Helical" evidence="7">
    <location>
        <begin position="189"/>
        <end position="207"/>
    </location>
</feature>
<feature type="transmembrane region" description="Helical" evidence="7">
    <location>
        <begin position="160"/>
        <end position="177"/>
    </location>
</feature>
<keyword evidence="4" id="KW-0378">Hydrolase</keyword>
<feature type="transmembrane region" description="Helical" evidence="7">
    <location>
        <begin position="136"/>
        <end position="155"/>
    </location>
</feature>
<evidence type="ECO:0000313" key="10">
    <source>
        <dbReference type="Proteomes" id="UP000294498"/>
    </source>
</evidence>
<evidence type="ECO:0000313" key="9">
    <source>
        <dbReference type="EMBL" id="TDX01665.1"/>
    </source>
</evidence>
<evidence type="ECO:0000256" key="2">
    <source>
        <dbReference type="ARBA" id="ARBA00022475"/>
    </source>
</evidence>
<comment type="caution">
    <text evidence="9">The sequence shown here is derived from an EMBL/GenBank/DDBJ whole genome shotgun (WGS) entry which is preliminary data.</text>
</comment>
<dbReference type="Gene3D" id="1.20.144.10">
    <property type="entry name" value="Phosphatidic acid phosphatase type 2/haloperoxidase"/>
    <property type="match status" value="1"/>
</dbReference>
<dbReference type="RefSeq" id="WP_133994308.1">
    <property type="nucleotide sequence ID" value="NZ_SODV01000001.1"/>
</dbReference>
<evidence type="ECO:0000256" key="4">
    <source>
        <dbReference type="ARBA" id="ARBA00022801"/>
    </source>
</evidence>
<dbReference type="InterPro" id="IPR000326">
    <property type="entry name" value="PAP2/HPO"/>
</dbReference>
<reference evidence="9 10" key="1">
    <citation type="submission" date="2019-03" db="EMBL/GenBank/DDBJ databases">
        <title>Genomic Encyclopedia of Type Strains, Phase IV (KMG-IV): sequencing the most valuable type-strain genomes for metagenomic binning, comparative biology and taxonomic classification.</title>
        <authorList>
            <person name="Goeker M."/>
        </authorList>
    </citation>
    <scope>NUCLEOTIDE SEQUENCE [LARGE SCALE GENOMIC DNA]</scope>
    <source>
        <strain evidence="9 10">DSM 100059</strain>
    </source>
</reference>
<keyword evidence="10" id="KW-1185">Reference proteome</keyword>
<keyword evidence="2" id="KW-1003">Cell membrane</keyword>
<dbReference type="PANTHER" id="PTHR14969:SF62">
    <property type="entry name" value="DECAPRENYLPHOSPHORYL-5-PHOSPHORIBOSE PHOSPHATASE RV3807C-RELATED"/>
    <property type="match status" value="1"/>
</dbReference>
<keyword evidence="6 7" id="KW-0472">Membrane</keyword>
<accession>A0A4R8DW07</accession>
<protein>
    <submittedName>
        <fullName evidence="9">PAP2 superfamily protein</fullName>
    </submittedName>
</protein>
<dbReference type="GO" id="GO:0016787">
    <property type="term" value="F:hydrolase activity"/>
    <property type="evidence" value="ECO:0007669"/>
    <property type="project" value="UniProtKB-KW"/>
</dbReference>
<proteinExistence type="predicted"/>
<feature type="transmembrane region" description="Helical" evidence="7">
    <location>
        <begin position="82"/>
        <end position="100"/>
    </location>
</feature>
<dbReference type="PANTHER" id="PTHR14969">
    <property type="entry name" value="SPHINGOSINE-1-PHOSPHATE PHOSPHOHYDROLASE"/>
    <property type="match status" value="1"/>
</dbReference>
<evidence type="ECO:0000256" key="5">
    <source>
        <dbReference type="ARBA" id="ARBA00022989"/>
    </source>
</evidence>
<keyword evidence="5 7" id="KW-1133">Transmembrane helix</keyword>
<evidence type="ECO:0000256" key="7">
    <source>
        <dbReference type="SAM" id="Phobius"/>
    </source>
</evidence>
<name>A0A4R8DW07_9BACT</name>
<dbReference type="EMBL" id="SODV01000001">
    <property type="protein sequence ID" value="TDX01665.1"/>
    <property type="molecule type" value="Genomic_DNA"/>
</dbReference>
<dbReference type="InterPro" id="IPR036938">
    <property type="entry name" value="PAP2/HPO_sf"/>
</dbReference>
<dbReference type="SMART" id="SM00014">
    <property type="entry name" value="acidPPc"/>
    <property type="match status" value="1"/>
</dbReference>
<evidence type="ECO:0000259" key="8">
    <source>
        <dbReference type="SMART" id="SM00014"/>
    </source>
</evidence>
<feature type="transmembrane region" description="Helical" evidence="7">
    <location>
        <begin position="53"/>
        <end position="70"/>
    </location>
</feature>
<keyword evidence="3 7" id="KW-0812">Transmembrane</keyword>
<evidence type="ECO:0000256" key="1">
    <source>
        <dbReference type="ARBA" id="ARBA00004651"/>
    </source>
</evidence>
<dbReference type="OrthoDB" id="9773582at2"/>
<evidence type="ECO:0000256" key="3">
    <source>
        <dbReference type="ARBA" id="ARBA00022692"/>
    </source>
</evidence>
<feature type="domain" description="Phosphatidic acid phosphatase type 2/haloperoxidase" evidence="8">
    <location>
        <begin position="85"/>
        <end position="204"/>
    </location>
</feature>
<dbReference type="Proteomes" id="UP000294498">
    <property type="component" value="Unassembled WGS sequence"/>
</dbReference>
<organism evidence="9 10">
    <name type="scientific">Dinghuibacter silviterrae</name>
    <dbReference type="NCBI Taxonomy" id="1539049"/>
    <lineage>
        <taxon>Bacteria</taxon>
        <taxon>Pseudomonadati</taxon>
        <taxon>Bacteroidota</taxon>
        <taxon>Chitinophagia</taxon>
        <taxon>Chitinophagales</taxon>
        <taxon>Chitinophagaceae</taxon>
        <taxon>Dinghuibacter</taxon>
    </lineage>
</organism>
<dbReference type="GO" id="GO:0005886">
    <property type="term" value="C:plasma membrane"/>
    <property type="evidence" value="ECO:0007669"/>
    <property type="project" value="UniProtKB-SubCell"/>
</dbReference>